<dbReference type="GO" id="GO:0005886">
    <property type="term" value="C:plasma membrane"/>
    <property type="evidence" value="ECO:0007669"/>
    <property type="project" value="UniProtKB-SubCell"/>
</dbReference>
<evidence type="ECO:0000256" key="7">
    <source>
        <dbReference type="ARBA" id="ARBA00022989"/>
    </source>
</evidence>
<dbReference type="Pfam" id="PF00664">
    <property type="entry name" value="ABC_membrane"/>
    <property type="match status" value="1"/>
</dbReference>
<dbReference type="eggNOG" id="COG1132">
    <property type="taxonomic scope" value="Bacteria"/>
</dbReference>
<dbReference type="InterPro" id="IPR039421">
    <property type="entry name" value="Type_1_exporter"/>
</dbReference>
<feature type="transmembrane region" description="Helical" evidence="9">
    <location>
        <begin position="289"/>
        <end position="308"/>
    </location>
</feature>
<keyword evidence="6" id="KW-0067">ATP-binding</keyword>
<dbReference type="PANTHER" id="PTHR43394:SF1">
    <property type="entry name" value="ATP-BINDING CASSETTE SUB-FAMILY B MEMBER 10, MITOCHONDRIAL"/>
    <property type="match status" value="1"/>
</dbReference>
<feature type="domain" description="ABC transmembrane type-1" evidence="11">
    <location>
        <begin position="214"/>
        <end position="457"/>
    </location>
</feature>
<keyword evidence="5" id="KW-0547">Nucleotide-binding</keyword>
<feature type="transmembrane region" description="Helical" evidence="9">
    <location>
        <begin position="397"/>
        <end position="417"/>
    </location>
</feature>
<accession>G8QUJ0</accession>
<dbReference type="SUPFAM" id="SSF90123">
    <property type="entry name" value="ABC transporter transmembrane region"/>
    <property type="match status" value="1"/>
</dbReference>
<evidence type="ECO:0000256" key="1">
    <source>
        <dbReference type="ARBA" id="ARBA00004651"/>
    </source>
</evidence>
<dbReference type="Gene3D" id="1.20.1560.10">
    <property type="entry name" value="ABC transporter type 1, transmembrane domain"/>
    <property type="match status" value="1"/>
</dbReference>
<evidence type="ECO:0000256" key="5">
    <source>
        <dbReference type="ARBA" id="ARBA00022741"/>
    </source>
</evidence>
<name>G8QUJ0_SPHPG</name>
<comment type="subcellular location">
    <subcellularLocation>
        <location evidence="1">Cell membrane</location>
        <topology evidence="1">Multi-pass membrane protein</topology>
    </subcellularLocation>
</comment>
<dbReference type="InterPro" id="IPR003439">
    <property type="entry name" value="ABC_transporter-like_ATP-bd"/>
</dbReference>
<dbReference type="InterPro" id="IPR027417">
    <property type="entry name" value="P-loop_NTPase"/>
</dbReference>
<keyword evidence="8 9" id="KW-0472">Membrane</keyword>
<dbReference type="SUPFAM" id="SSF52540">
    <property type="entry name" value="P-loop containing nucleoside triphosphate hydrolases"/>
    <property type="match status" value="1"/>
</dbReference>
<feature type="transmembrane region" description="Helical" evidence="9">
    <location>
        <begin position="437"/>
        <end position="455"/>
    </location>
</feature>
<gene>
    <name evidence="12" type="ordered locus">SpiGrapes_1412</name>
</gene>
<dbReference type="AlphaFoldDB" id="G8QUJ0"/>
<evidence type="ECO:0000256" key="9">
    <source>
        <dbReference type="SAM" id="Phobius"/>
    </source>
</evidence>
<dbReference type="InterPro" id="IPR011527">
    <property type="entry name" value="ABC1_TM_dom"/>
</dbReference>
<evidence type="ECO:0000259" key="10">
    <source>
        <dbReference type="PROSITE" id="PS50893"/>
    </source>
</evidence>
<evidence type="ECO:0000259" key="11">
    <source>
        <dbReference type="PROSITE" id="PS50929"/>
    </source>
</evidence>
<dbReference type="GO" id="GO:0005524">
    <property type="term" value="F:ATP binding"/>
    <property type="evidence" value="ECO:0007669"/>
    <property type="project" value="UniProtKB-KW"/>
</dbReference>
<keyword evidence="4 9" id="KW-0812">Transmembrane</keyword>
<dbReference type="PROSITE" id="PS50893">
    <property type="entry name" value="ABC_TRANSPORTER_2"/>
    <property type="match status" value="1"/>
</dbReference>
<evidence type="ECO:0000256" key="8">
    <source>
        <dbReference type="ARBA" id="ARBA00023136"/>
    </source>
</evidence>
<dbReference type="SMART" id="SM00382">
    <property type="entry name" value="AAA"/>
    <property type="match status" value="1"/>
</dbReference>
<dbReference type="KEGG" id="sgp:SpiGrapes_1412"/>
<keyword evidence="13" id="KW-1185">Reference proteome</keyword>
<feature type="transmembrane region" description="Helical" evidence="9">
    <location>
        <begin position="209"/>
        <end position="235"/>
    </location>
</feature>
<evidence type="ECO:0000256" key="4">
    <source>
        <dbReference type="ARBA" id="ARBA00022692"/>
    </source>
</evidence>
<dbReference type="Pfam" id="PF00005">
    <property type="entry name" value="ABC_tran"/>
    <property type="match status" value="1"/>
</dbReference>
<dbReference type="PANTHER" id="PTHR43394">
    <property type="entry name" value="ATP-DEPENDENT PERMEASE MDL1, MITOCHONDRIAL"/>
    <property type="match status" value="1"/>
</dbReference>
<dbReference type="OrthoDB" id="341671at2"/>
<dbReference type="Proteomes" id="UP000005632">
    <property type="component" value="Chromosome"/>
</dbReference>
<dbReference type="STRING" id="158190.SpiGrapes_1412"/>
<evidence type="ECO:0000313" key="13">
    <source>
        <dbReference type="Proteomes" id="UP000005632"/>
    </source>
</evidence>
<feature type="transmembrane region" description="Helical" evidence="9">
    <location>
        <begin position="314"/>
        <end position="336"/>
    </location>
</feature>
<dbReference type="GO" id="GO:0015421">
    <property type="term" value="F:ABC-type oligopeptide transporter activity"/>
    <property type="evidence" value="ECO:0007669"/>
    <property type="project" value="TreeGrafter"/>
</dbReference>
<feature type="domain" description="ABC transporter" evidence="10">
    <location>
        <begin position="492"/>
        <end position="727"/>
    </location>
</feature>
<dbReference type="EMBL" id="CP003155">
    <property type="protein sequence ID" value="AEV29223.1"/>
    <property type="molecule type" value="Genomic_DNA"/>
</dbReference>
<reference evidence="12 13" key="1">
    <citation type="submission" date="2011-11" db="EMBL/GenBank/DDBJ databases">
        <title>Complete sequence of Spirochaeta sp. grapes.</title>
        <authorList>
            <consortium name="US DOE Joint Genome Institute"/>
            <person name="Lucas S."/>
            <person name="Han J."/>
            <person name="Lapidus A."/>
            <person name="Cheng J.-F."/>
            <person name="Goodwin L."/>
            <person name="Pitluck S."/>
            <person name="Peters L."/>
            <person name="Ovchinnikova G."/>
            <person name="Munk A.C."/>
            <person name="Detter J.C."/>
            <person name="Han C."/>
            <person name="Tapia R."/>
            <person name="Land M."/>
            <person name="Hauser L."/>
            <person name="Kyrpides N."/>
            <person name="Ivanova N."/>
            <person name="Pagani I."/>
            <person name="Ritalahtilisa K."/>
            <person name="Loeffler F."/>
            <person name="Woyke T."/>
        </authorList>
    </citation>
    <scope>NUCLEOTIDE SEQUENCE [LARGE SCALE GENOMIC DNA]</scope>
    <source>
        <strain evidence="13">ATCC BAA-1885 / DSM 22778 / Grapes</strain>
    </source>
</reference>
<dbReference type="InterPro" id="IPR036640">
    <property type="entry name" value="ABC1_TM_sf"/>
</dbReference>
<keyword evidence="2" id="KW-0813">Transport</keyword>
<dbReference type="FunFam" id="3.40.50.300:FF:000221">
    <property type="entry name" value="Multidrug ABC transporter ATP-binding protein"/>
    <property type="match status" value="1"/>
</dbReference>
<dbReference type="PROSITE" id="PS50929">
    <property type="entry name" value="ABC_TM1F"/>
    <property type="match status" value="1"/>
</dbReference>
<dbReference type="HOGENOM" id="CLU_000604_51_1_12"/>
<dbReference type="RefSeq" id="WP_014270072.1">
    <property type="nucleotide sequence ID" value="NC_016633.1"/>
</dbReference>
<dbReference type="Gene3D" id="3.40.50.300">
    <property type="entry name" value="P-loop containing nucleotide triphosphate hydrolases"/>
    <property type="match status" value="1"/>
</dbReference>
<proteinExistence type="predicted"/>
<evidence type="ECO:0000313" key="12">
    <source>
        <dbReference type="EMBL" id="AEV29223.1"/>
    </source>
</evidence>
<evidence type="ECO:0000256" key="3">
    <source>
        <dbReference type="ARBA" id="ARBA00022475"/>
    </source>
</evidence>
<keyword evidence="7 9" id="KW-1133">Transmembrane helix</keyword>
<sequence>MIKLVKYLKPFAIGFLITLAILFVQAICELNLPNLMSDIVNVGLQQNGLEHASPEAISQEGMQLITTFMDSGEKELVSTNYRLVAKDDNSYAQLYPQAGVQFYVKEMQDSNDSSRLDAAFGIATWTMINSLQAMGSQSGSETGMQISTMDISKLYQILPLISQLPPQVLETAHQKALESNETIRNQSGIMLSQLFLVELGADMRSTQSAYILAIGVKMLLIALLGGLATIMVSFLSSRIAARIAKNLRKDVFEKIESFSNNEFDKFSSASLITRCTNDITQIQRFFMMGIRMICYAPIIGIGGVIMALDKSVSMSWIIAVACLVLIGTIMVLMSIVMPKFKAIQILVDKLNLVSRENLTGLMVIRSFGTQDYEKKRFEVANDNLTGTTLFVNRVMSLLFPLMTLVMSGVSLAIVWVGARQIANSALQVGDMMAFMQYSMQIIMAFLMLSMMFILAPRAVVSATRIAEILETENSIVDPKESQAFDEQKKGLLEFRNVSFRYHGAEEDALQDISFVAEPGKMTAIIGSTGSGKSTIANMAMRFYDVTEGAILLDGVDIRQVRQKDLRDKIGYVPQKGILLSGTIASNLLYGKKDATEEEVQTAATVAQAMDFINEKSEGFASEISQGGSNVSGGQKQRLSIARALIKNPEVFIFDDSFSALDFKTDMKLRKALKEHTGTSTVLIIAQRVSTIMKAEQIIVLDEGKIVGKGTHSELLEKCPQYYEIASSQLSEEELA</sequence>
<keyword evidence="3" id="KW-1003">Cell membrane</keyword>
<evidence type="ECO:0000256" key="2">
    <source>
        <dbReference type="ARBA" id="ARBA00022448"/>
    </source>
</evidence>
<dbReference type="InterPro" id="IPR003593">
    <property type="entry name" value="AAA+_ATPase"/>
</dbReference>
<dbReference type="GO" id="GO:0016887">
    <property type="term" value="F:ATP hydrolysis activity"/>
    <property type="evidence" value="ECO:0007669"/>
    <property type="project" value="InterPro"/>
</dbReference>
<dbReference type="PROSITE" id="PS00211">
    <property type="entry name" value="ABC_TRANSPORTER_1"/>
    <property type="match status" value="1"/>
</dbReference>
<evidence type="ECO:0000256" key="6">
    <source>
        <dbReference type="ARBA" id="ARBA00022840"/>
    </source>
</evidence>
<dbReference type="InterPro" id="IPR017871">
    <property type="entry name" value="ABC_transporter-like_CS"/>
</dbReference>
<protein>
    <submittedName>
        <fullName evidence="12">ABC-type multidrug transport system, ATPase and permease component</fullName>
    </submittedName>
</protein>
<organism evidence="12 13">
    <name type="scientific">Sphaerochaeta pleomorpha (strain ATCC BAA-1885 / DSM 22778 / Grapes)</name>
    <dbReference type="NCBI Taxonomy" id="158190"/>
    <lineage>
        <taxon>Bacteria</taxon>
        <taxon>Pseudomonadati</taxon>
        <taxon>Spirochaetota</taxon>
        <taxon>Spirochaetia</taxon>
        <taxon>Spirochaetales</taxon>
        <taxon>Sphaerochaetaceae</taxon>
        <taxon>Sphaerochaeta</taxon>
    </lineage>
</organism>
<dbReference type="CDD" id="cd18548">
    <property type="entry name" value="ABC_6TM_Tm287_like"/>
    <property type="match status" value="1"/>
</dbReference>